<sequence>MNLVESKTRNVKQPTLGDTMSLSHIVGDDEAGGTSKTAKETVDAENIKLLKNLGGIDIELDKAEFQKFKHIDDPGIHIIGFKPMHCLKDSHQVGATHFLFPNDDLINGSAKMYRTLLSLCLRKNVFILARYILKTNTMPKLVALVPQRKGDPESAETDVEYQFYEGFHLVHLPFAEDKRNLQSKLEGDWPIPTDDQVNAAESFIKKLTFPYTPSMYCNPVLQKHYWVLEGLATDNDDLGDKYNFDQIKPYFEREGEPYYEREGGDIAKKEAQDFQNLLP</sequence>
<evidence type="ECO:0000313" key="1">
    <source>
        <dbReference type="Proteomes" id="UP000887579"/>
    </source>
</evidence>
<organism evidence="1 2">
    <name type="scientific">Panagrolaimus sp. ES5</name>
    <dbReference type="NCBI Taxonomy" id="591445"/>
    <lineage>
        <taxon>Eukaryota</taxon>
        <taxon>Metazoa</taxon>
        <taxon>Ecdysozoa</taxon>
        <taxon>Nematoda</taxon>
        <taxon>Chromadorea</taxon>
        <taxon>Rhabditida</taxon>
        <taxon>Tylenchina</taxon>
        <taxon>Panagrolaimomorpha</taxon>
        <taxon>Panagrolaimoidea</taxon>
        <taxon>Panagrolaimidae</taxon>
        <taxon>Panagrolaimus</taxon>
    </lineage>
</organism>
<evidence type="ECO:0000313" key="2">
    <source>
        <dbReference type="WBParaSite" id="ES5_v2.g15100.t1"/>
    </source>
</evidence>
<name>A0AC34FE84_9BILA</name>
<dbReference type="WBParaSite" id="ES5_v2.g15100.t1">
    <property type="protein sequence ID" value="ES5_v2.g15100.t1"/>
    <property type="gene ID" value="ES5_v2.g15100"/>
</dbReference>
<proteinExistence type="predicted"/>
<dbReference type="Proteomes" id="UP000887579">
    <property type="component" value="Unplaced"/>
</dbReference>
<accession>A0AC34FE84</accession>
<protein>
    <submittedName>
        <fullName evidence="2">Ku domain-containing protein</fullName>
    </submittedName>
</protein>
<reference evidence="2" key="1">
    <citation type="submission" date="2022-11" db="UniProtKB">
        <authorList>
            <consortium name="WormBaseParasite"/>
        </authorList>
    </citation>
    <scope>IDENTIFICATION</scope>
</reference>